<organism evidence="1 2">
    <name type="scientific">Pedobacter suwonensis</name>
    <dbReference type="NCBI Taxonomy" id="332999"/>
    <lineage>
        <taxon>Bacteria</taxon>
        <taxon>Pseudomonadati</taxon>
        <taxon>Bacteroidota</taxon>
        <taxon>Sphingobacteriia</taxon>
        <taxon>Sphingobacteriales</taxon>
        <taxon>Sphingobacteriaceae</taxon>
        <taxon>Pedobacter</taxon>
    </lineage>
</organism>
<evidence type="ECO:0000313" key="1">
    <source>
        <dbReference type="EMBL" id="SFA54250.1"/>
    </source>
</evidence>
<evidence type="ECO:0000313" key="2">
    <source>
        <dbReference type="Proteomes" id="UP000198836"/>
    </source>
</evidence>
<dbReference type="RefSeq" id="WP_090985481.1">
    <property type="nucleotide sequence ID" value="NZ_FOJM01000013.1"/>
</dbReference>
<dbReference type="AlphaFoldDB" id="A0A1I0TRB9"/>
<reference evidence="2" key="1">
    <citation type="submission" date="2016-10" db="EMBL/GenBank/DDBJ databases">
        <authorList>
            <person name="Varghese N."/>
            <person name="Submissions S."/>
        </authorList>
    </citation>
    <scope>NUCLEOTIDE SEQUENCE [LARGE SCALE GENOMIC DNA]</scope>
    <source>
        <strain evidence="2">DSM 18130</strain>
    </source>
</reference>
<dbReference type="OrthoDB" id="1340039at2"/>
<dbReference type="Proteomes" id="UP000198836">
    <property type="component" value="Unassembled WGS sequence"/>
</dbReference>
<proteinExistence type="predicted"/>
<dbReference type="EMBL" id="FOJM01000013">
    <property type="protein sequence ID" value="SFA54250.1"/>
    <property type="molecule type" value="Genomic_DNA"/>
</dbReference>
<name>A0A1I0TRB9_9SPHI</name>
<gene>
    <name evidence="1" type="ORF">SAMN04488511_11374</name>
</gene>
<dbReference type="STRING" id="332999.SAMN04488511_11374"/>
<sequence>MRFDVPGYPLNFIQKEPCKDSSAHQFTYIYKFRSPVTGYNYILRADYHKEDVFGIKFYAQHHKHSDLKYSKITNRGDVQNILVSCLSVVPILLAQHSTASFGFIGSRTVDKASQRVEGHQNTQRYRIYKELIKEKIGEITFEHVDYKQLSGYLLLNRAAGNPKIKESAIVDMFTETYNNLLNV</sequence>
<keyword evidence="2" id="KW-1185">Reference proteome</keyword>
<protein>
    <submittedName>
        <fullName evidence="1">Uncharacterized protein</fullName>
    </submittedName>
</protein>
<accession>A0A1I0TRB9</accession>